<accession>A0A286UEL4</accession>
<dbReference type="Proteomes" id="UP000217199">
    <property type="component" value="Unassembled WGS sequence"/>
</dbReference>
<comment type="caution">
    <text evidence="5">The sequence shown here is derived from an EMBL/GenBank/DDBJ whole genome shotgun (WGS) entry which is preliminary data.</text>
</comment>
<dbReference type="FunFam" id="3.40.50.720:FF:000084">
    <property type="entry name" value="Short-chain dehydrogenase reductase"/>
    <property type="match status" value="1"/>
</dbReference>
<feature type="region of interest" description="Disordered" evidence="4">
    <location>
        <begin position="1"/>
        <end position="27"/>
    </location>
</feature>
<dbReference type="OrthoDB" id="498125at2759"/>
<dbReference type="InterPro" id="IPR036291">
    <property type="entry name" value="NAD(P)-bd_dom_sf"/>
</dbReference>
<protein>
    <submittedName>
        <fullName evidence="5">Acetoin reductase family</fullName>
    </submittedName>
</protein>
<dbReference type="EMBL" id="NBII01000006">
    <property type="protein sequence ID" value="PAV18046.1"/>
    <property type="molecule type" value="Genomic_DNA"/>
</dbReference>
<reference evidence="5 6" key="1">
    <citation type="journal article" date="2017" name="Mol. Ecol.">
        <title>Comparative and population genomic landscape of Phellinus noxius: A hypervariable fungus causing root rot in trees.</title>
        <authorList>
            <person name="Chung C.L."/>
            <person name="Lee T.J."/>
            <person name="Akiba M."/>
            <person name="Lee H.H."/>
            <person name="Kuo T.H."/>
            <person name="Liu D."/>
            <person name="Ke H.M."/>
            <person name="Yokoi T."/>
            <person name="Roa M.B."/>
            <person name="Lu M.J."/>
            <person name="Chang Y.Y."/>
            <person name="Ann P.J."/>
            <person name="Tsai J.N."/>
            <person name="Chen C.Y."/>
            <person name="Tzean S.S."/>
            <person name="Ota Y."/>
            <person name="Hattori T."/>
            <person name="Sahashi N."/>
            <person name="Liou R.F."/>
            <person name="Kikuchi T."/>
            <person name="Tsai I.J."/>
        </authorList>
    </citation>
    <scope>NUCLEOTIDE SEQUENCE [LARGE SCALE GENOMIC DNA]</scope>
    <source>
        <strain evidence="5 6">FFPRI411160</strain>
    </source>
</reference>
<dbReference type="Pfam" id="PF13561">
    <property type="entry name" value="adh_short_C2"/>
    <property type="match status" value="1"/>
</dbReference>
<dbReference type="PROSITE" id="PS00061">
    <property type="entry name" value="ADH_SHORT"/>
    <property type="match status" value="1"/>
</dbReference>
<keyword evidence="3" id="KW-0560">Oxidoreductase</keyword>
<comment type="similarity">
    <text evidence="1">Belongs to the short-chain dehydrogenases/reductases (SDR) family.</text>
</comment>
<name>A0A286UEL4_9AGAM</name>
<dbReference type="GO" id="GO:0016491">
    <property type="term" value="F:oxidoreductase activity"/>
    <property type="evidence" value="ECO:0007669"/>
    <property type="project" value="UniProtKB-KW"/>
</dbReference>
<dbReference type="SUPFAM" id="SSF51735">
    <property type="entry name" value="NAD(P)-binding Rossmann-fold domains"/>
    <property type="match status" value="1"/>
</dbReference>
<dbReference type="PANTHER" id="PTHR24321">
    <property type="entry name" value="DEHYDROGENASES, SHORT CHAIN"/>
    <property type="match status" value="1"/>
</dbReference>
<feature type="compositionally biased region" description="Polar residues" evidence="4">
    <location>
        <begin position="1"/>
        <end position="20"/>
    </location>
</feature>
<dbReference type="AlphaFoldDB" id="A0A286UEL4"/>
<keyword evidence="2" id="KW-0521">NADP</keyword>
<evidence type="ECO:0000256" key="2">
    <source>
        <dbReference type="ARBA" id="ARBA00022857"/>
    </source>
</evidence>
<gene>
    <name evidence="5" type="ORF">PNOK_0653200</name>
</gene>
<keyword evidence="6" id="KW-1185">Reference proteome</keyword>
<evidence type="ECO:0000256" key="3">
    <source>
        <dbReference type="ARBA" id="ARBA00023002"/>
    </source>
</evidence>
<dbReference type="Gene3D" id="3.40.50.720">
    <property type="entry name" value="NAD(P)-binding Rossmann-like Domain"/>
    <property type="match status" value="1"/>
</dbReference>
<dbReference type="InParanoid" id="A0A286UEL4"/>
<organism evidence="5 6">
    <name type="scientific">Pyrrhoderma noxium</name>
    <dbReference type="NCBI Taxonomy" id="2282107"/>
    <lineage>
        <taxon>Eukaryota</taxon>
        <taxon>Fungi</taxon>
        <taxon>Dikarya</taxon>
        <taxon>Basidiomycota</taxon>
        <taxon>Agaricomycotina</taxon>
        <taxon>Agaricomycetes</taxon>
        <taxon>Hymenochaetales</taxon>
        <taxon>Hymenochaetaceae</taxon>
        <taxon>Pyrrhoderma</taxon>
    </lineage>
</organism>
<sequence>MQSSILPEANGVSSHLNGELSSSSSSSRSSAQFSRTLECREKVALVTGAAKGIGRGIALRLARDGYKIGACDLPTSLELLQSLGDEIKDQCSLSETVLKSRFLVLSADVSDENEVKKMIEDCVKTLGSLDIMVANAGIAVVKPLLETSGEEFDKIISVNLRGVMLCYKYAAIQMIAQGRGGRIIGASSMNGKVGAPNISSYAATKFGVRGLTQSAALEWAKHKITVNCYAPARIHTSMLDQYDLDVTSRTPGMKRGDFLQQLEDKTPLGELAGPEVVASLVSYLASPEAHFITGQTLSINGGAMLD</sequence>
<dbReference type="PRINTS" id="PR00080">
    <property type="entry name" value="SDRFAMILY"/>
</dbReference>
<dbReference type="InterPro" id="IPR002347">
    <property type="entry name" value="SDR_fam"/>
</dbReference>
<evidence type="ECO:0000256" key="1">
    <source>
        <dbReference type="ARBA" id="ARBA00006484"/>
    </source>
</evidence>
<evidence type="ECO:0000313" key="6">
    <source>
        <dbReference type="Proteomes" id="UP000217199"/>
    </source>
</evidence>
<evidence type="ECO:0000256" key="4">
    <source>
        <dbReference type="SAM" id="MobiDB-lite"/>
    </source>
</evidence>
<evidence type="ECO:0000313" key="5">
    <source>
        <dbReference type="EMBL" id="PAV18046.1"/>
    </source>
</evidence>
<proteinExistence type="inferred from homology"/>
<dbReference type="InterPro" id="IPR020904">
    <property type="entry name" value="Sc_DH/Rdtase_CS"/>
</dbReference>
<dbReference type="PANTHER" id="PTHR24321:SF8">
    <property type="entry name" value="ESTRADIOL 17-BETA-DEHYDROGENASE 8-RELATED"/>
    <property type="match status" value="1"/>
</dbReference>
<dbReference type="FunCoup" id="A0A286UEL4">
    <property type="interactions" value="18"/>
</dbReference>
<dbReference type="STRING" id="2282107.A0A286UEL4"/>
<dbReference type="PRINTS" id="PR00081">
    <property type="entry name" value="GDHRDH"/>
</dbReference>